<gene>
    <name evidence="2" type="ORF">Prum_000350</name>
</gene>
<evidence type="ECO:0000256" key="1">
    <source>
        <dbReference type="SAM" id="MobiDB-lite"/>
    </source>
</evidence>
<dbReference type="AlphaFoldDB" id="A0A6V8KMK6"/>
<dbReference type="Proteomes" id="UP000482960">
    <property type="component" value="Unassembled WGS sequence"/>
</dbReference>
<organism evidence="2 3">
    <name type="scientific">Phytohabitans rumicis</name>
    <dbReference type="NCBI Taxonomy" id="1076125"/>
    <lineage>
        <taxon>Bacteria</taxon>
        <taxon>Bacillati</taxon>
        <taxon>Actinomycetota</taxon>
        <taxon>Actinomycetes</taxon>
        <taxon>Micromonosporales</taxon>
        <taxon>Micromonosporaceae</taxon>
    </lineage>
</organism>
<evidence type="ECO:0000313" key="3">
    <source>
        <dbReference type="Proteomes" id="UP000482960"/>
    </source>
</evidence>
<reference evidence="2 3" key="2">
    <citation type="submission" date="2020-03" db="EMBL/GenBank/DDBJ databases">
        <authorList>
            <person name="Ichikawa N."/>
            <person name="Kimura A."/>
            <person name="Kitahashi Y."/>
            <person name="Uohara A."/>
        </authorList>
    </citation>
    <scope>NUCLEOTIDE SEQUENCE [LARGE SCALE GENOMIC DNA]</scope>
    <source>
        <strain evidence="2 3">NBRC 108638</strain>
    </source>
</reference>
<dbReference type="RefSeq" id="WP_173072840.1">
    <property type="nucleotide sequence ID" value="NZ_BAABJB010000008.1"/>
</dbReference>
<accession>A0A6V8KMK6</accession>
<reference evidence="2 3" key="1">
    <citation type="submission" date="2020-03" db="EMBL/GenBank/DDBJ databases">
        <title>Whole genome shotgun sequence of Phytohabitans rumicis NBRC 108638.</title>
        <authorList>
            <person name="Komaki H."/>
            <person name="Tamura T."/>
        </authorList>
    </citation>
    <scope>NUCLEOTIDE SEQUENCE [LARGE SCALE GENOMIC DNA]</scope>
    <source>
        <strain evidence="2 3">NBRC 108638</strain>
    </source>
</reference>
<proteinExistence type="predicted"/>
<comment type="caution">
    <text evidence="2">The sequence shown here is derived from an EMBL/GenBank/DDBJ whole genome shotgun (WGS) entry which is preliminary data.</text>
</comment>
<evidence type="ECO:0008006" key="4">
    <source>
        <dbReference type="Google" id="ProtNLM"/>
    </source>
</evidence>
<name>A0A6V8KMK6_9ACTN</name>
<feature type="region of interest" description="Disordered" evidence="1">
    <location>
        <begin position="88"/>
        <end position="118"/>
    </location>
</feature>
<sequence length="165" mass="17306">MDDVPAVAAAARTVAELAAVLRGLRQRQARVAGAHRVSYRALAKQAGWSHGIVGGYLSGTSLAPADRFDVLIRLLGATPAEQRALATARDQVEERRRGAVPPAVPAHRVRPAPRHLPGDVAGFTGRHRELAELDALAATPPERRTAVVISSVSGTAGVGKPNPEN</sequence>
<evidence type="ECO:0000313" key="2">
    <source>
        <dbReference type="EMBL" id="GFJ86393.1"/>
    </source>
</evidence>
<dbReference type="Pfam" id="PF13560">
    <property type="entry name" value="HTH_31"/>
    <property type="match status" value="1"/>
</dbReference>
<dbReference type="EMBL" id="BLPG01000001">
    <property type="protein sequence ID" value="GFJ86393.1"/>
    <property type="molecule type" value="Genomic_DNA"/>
</dbReference>
<protein>
    <recommendedName>
        <fullName evidence="4">HTH cro/C1-type domain-containing protein</fullName>
    </recommendedName>
</protein>
<keyword evidence="3" id="KW-1185">Reference proteome</keyword>